<dbReference type="RefSeq" id="WP_216082779.1">
    <property type="nucleotide sequence ID" value="NZ_CACTIB010000008.1"/>
</dbReference>
<accession>A0A478FQ26</accession>
<evidence type="ECO:0000313" key="1">
    <source>
        <dbReference type="EMBL" id="GCE63177.1"/>
    </source>
</evidence>
<comment type="caution">
    <text evidence="1">The sequence shown here is derived from an EMBL/GenBank/DDBJ whole genome shotgun (WGS) entry which is preliminary data.</text>
</comment>
<proteinExistence type="predicted"/>
<dbReference type="Proteomes" id="UP000324831">
    <property type="component" value="Unassembled WGS sequence"/>
</dbReference>
<evidence type="ECO:0000313" key="2">
    <source>
        <dbReference type="Proteomes" id="UP000324831"/>
    </source>
</evidence>
<gene>
    <name evidence="1" type="ORF">MHSWG343_01550</name>
</gene>
<protein>
    <submittedName>
        <fullName evidence="1">Uncharacterized protein</fullName>
    </submittedName>
</protein>
<dbReference type="AlphaFoldDB" id="A0A478FQ26"/>
<name>A0A478FQ26_9MOLU</name>
<reference evidence="1 2" key="1">
    <citation type="submission" date="2019-01" db="EMBL/GenBank/DDBJ databases">
        <title>Draft genome sequences of Candidatus Mycoplasma haemohominis SWG34-3 identified from a patient with pyrexia, anemia and liver dysfunction.</title>
        <authorList>
            <person name="Sekizuka T."/>
            <person name="Hattori N."/>
            <person name="Katano H."/>
            <person name="Takuma T."/>
            <person name="Ito T."/>
            <person name="Arai N."/>
            <person name="Yanai R."/>
            <person name="Ishii S."/>
            <person name="Miura Y."/>
            <person name="Tokunaga T."/>
            <person name="Watanabe H."/>
            <person name="Nomura N."/>
            <person name="Eguchi J."/>
            <person name="Arai T."/>
            <person name="Hasegawa H."/>
            <person name="Nakamaki T."/>
            <person name="Wakita T."/>
            <person name="Niki Y."/>
            <person name="Kuroda M."/>
        </authorList>
    </citation>
    <scope>NUCLEOTIDE SEQUENCE [LARGE SCALE GENOMIC DNA]</scope>
    <source>
        <strain evidence="1">SWG34-3</strain>
    </source>
</reference>
<dbReference type="EMBL" id="BIMN01000001">
    <property type="protein sequence ID" value="GCE63177.1"/>
    <property type="molecule type" value="Genomic_DNA"/>
</dbReference>
<sequence>MSWLYIPPPLPKGSSKVIVVHYQPPTPKATPKLLVPVKKDTEEKKEVAKEQNQEEKLFDLKIEFPTPKQKNNFEGFNFENGNLEVPPINWQGQFDPQDVNYENEVNLDLFWEIFEKEDKNFLTLPILDLGNEVSVSSYKQDWFKPKEVNLELHLEEWSPVSRKRNDNWISSLLLGCGGVYIFPKGEEWMFIQCSEGETNQEIRKLVEKTRLELNKSDESSAVSEALLNHVFLWNPKDKEEILVNALEV</sequence>
<organism evidence="1 2">
    <name type="scientific">Candidatus Mycoplasma haematohominis</name>
    <dbReference type="NCBI Taxonomy" id="1494318"/>
    <lineage>
        <taxon>Bacteria</taxon>
        <taxon>Bacillati</taxon>
        <taxon>Mycoplasmatota</taxon>
        <taxon>Mollicutes</taxon>
        <taxon>Mycoplasmataceae</taxon>
        <taxon>Mycoplasma</taxon>
    </lineage>
</organism>